<comment type="caution">
    <text evidence="1">The sequence shown here is derived from an EMBL/GenBank/DDBJ whole genome shotgun (WGS) entry which is preliminary data.</text>
</comment>
<sequence>MAQRLATEYVNAILTLSEVQMDQFLRAAEDPLVHSRIKVLDNGGHEIVLEDAVGEEVHLPFDRKKGMYVCELTCRLVNQPLTNMIRKLFVRFKGEGIVNRVYYGFTMIYTYHQGSVRRIVEKTGSGCKLVYEYKNTLQELQHKFLTRDVEREIIRAYDEINRLLDLRIRTRDHERIKEIDQQLRTLSAALFTLEA</sequence>
<reference evidence="1 2" key="1">
    <citation type="submission" date="2024-09" db="EMBL/GenBank/DDBJ databases">
        <title>Paenibacillus zeirhizospherea sp. nov., isolated from surface of the maize (Zea mays) roots in a horticulture field, Hungary.</title>
        <authorList>
            <person name="Marton D."/>
            <person name="Farkas M."/>
            <person name="Bedics A."/>
            <person name="Toth E."/>
            <person name="Tancsics A."/>
            <person name="Boka K."/>
            <person name="Maroti G."/>
            <person name="Kriszt B."/>
            <person name="Cserhati M."/>
        </authorList>
    </citation>
    <scope>NUCLEOTIDE SEQUENCE [LARGE SCALE GENOMIC DNA]</scope>
    <source>
        <strain evidence="1 2">KCTC 33519</strain>
    </source>
</reference>
<evidence type="ECO:0000313" key="2">
    <source>
        <dbReference type="Proteomes" id="UP001580346"/>
    </source>
</evidence>
<keyword evidence="2" id="KW-1185">Reference proteome</keyword>
<protein>
    <submittedName>
        <fullName evidence="1">Non-ribosomal peptide synthetase module</fullName>
    </submittedName>
</protein>
<gene>
    <name evidence="1" type="ORF">ACE41H_10830</name>
</gene>
<name>A0ABV5ASU3_9BACL</name>
<proteinExistence type="predicted"/>
<organism evidence="1 2">
    <name type="scientific">Paenibacillus enshidis</name>
    <dbReference type="NCBI Taxonomy" id="1458439"/>
    <lineage>
        <taxon>Bacteria</taxon>
        <taxon>Bacillati</taxon>
        <taxon>Bacillota</taxon>
        <taxon>Bacilli</taxon>
        <taxon>Bacillales</taxon>
        <taxon>Paenibacillaceae</taxon>
        <taxon>Paenibacillus</taxon>
    </lineage>
</organism>
<dbReference type="RefSeq" id="WP_375355243.1">
    <property type="nucleotide sequence ID" value="NZ_JBHHMI010000007.1"/>
</dbReference>
<evidence type="ECO:0000313" key="1">
    <source>
        <dbReference type="EMBL" id="MFB5267275.1"/>
    </source>
</evidence>
<dbReference type="EMBL" id="JBHHMI010000007">
    <property type="protein sequence ID" value="MFB5267275.1"/>
    <property type="molecule type" value="Genomic_DNA"/>
</dbReference>
<dbReference type="Proteomes" id="UP001580346">
    <property type="component" value="Unassembled WGS sequence"/>
</dbReference>
<accession>A0ABV5ASU3</accession>